<dbReference type="WBParaSite" id="SPAL_0000879900.1">
    <property type="protein sequence ID" value="SPAL_0000879900.1"/>
    <property type="gene ID" value="SPAL_0000879900"/>
</dbReference>
<keyword evidence="8" id="KW-1185">Reference proteome</keyword>
<dbReference type="PANTHER" id="PTHR12370">
    <property type="entry name" value="PHOSPHOLIPASE B-RELATED"/>
    <property type="match status" value="1"/>
</dbReference>
<keyword evidence="6" id="KW-0325">Glycoprotein</keyword>
<reference evidence="9" key="1">
    <citation type="submission" date="2017-02" db="UniProtKB">
        <authorList>
            <consortium name="WormBaseParasite"/>
        </authorList>
    </citation>
    <scope>IDENTIFICATION</scope>
</reference>
<evidence type="ECO:0000256" key="5">
    <source>
        <dbReference type="ARBA" id="ARBA00023098"/>
    </source>
</evidence>
<keyword evidence="5 7" id="KW-0443">Lipid metabolism</keyword>
<dbReference type="Gene3D" id="3.60.60.30">
    <property type="match status" value="1"/>
</dbReference>
<comment type="similarity">
    <text evidence="1 7">Belongs to the phospholipase B-like family.</text>
</comment>
<sequence>MSFFNANSIYYRSFISNMRWRLLLLVSFLVATGSASSYDEYDDDAFEFLAHDPHPTKPDTFASICMNATGGVYMTRRRICERQIALGSYKNAVNSTGWGFLEIETFPGYSYELQNYAAGYLEGVLTKLQIYYHYRNTIEGMCKNYRNYCKQLWLYLTENLDWLRSQATKKATTDKYWRHVNLTFTQLTGIYDGYIGRDPKELEANVRYDMTPILMIQLSGELFDLNKFFKKQPDPVRDDPDPGKCSGLVKVTDGNKDLLFSHVAMSSYSTMNRVMKLYKFGYDKKDIPGHTVSFSGYAGALSSADDYTLMSSGLAAIETTIAIFNETLYTDKYIKPVGQIHCWVRSYIANALASTAKEWTDIFAEYNSGTYNNQWTVVAYKEFKPNQELPKENLLWVLEQVPGYTMAKDMTWFLNKYKYWPSYNIPYFHEISVRSNFIEKGKQNNWWKWGASPRAKIFHRDQGKVKDIDSLKDLMRYNDYKHDKFSRCGCNPPYTAEAAISARGDLNPINGTYEVEGMGHRNHGSLDYKGTSYELFKKLQIHVIGGPTWGKVPPFDWRTTDIVSPHYGQPDLWKFDPVITEWDTQVEVDL</sequence>
<protein>
    <recommendedName>
        <fullName evidence="7">Phospholipase B-like</fullName>
        <ecNumber evidence="7">3.1.1.-</ecNumber>
    </recommendedName>
</protein>
<accession>A0A0N5BSF6</accession>
<evidence type="ECO:0000256" key="6">
    <source>
        <dbReference type="ARBA" id="ARBA00023180"/>
    </source>
</evidence>
<dbReference type="GO" id="GO:0004620">
    <property type="term" value="F:phospholipase activity"/>
    <property type="evidence" value="ECO:0007669"/>
    <property type="project" value="InterPro"/>
</dbReference>
<feature type="chain" id="PRO_5011327850" description="Phospholipase B-like" evidence="7">
    <location>
        <begin position="36"/>
        <end position="590"/>
    </location>
</feature>
<evidence type="ECO:0000313" key="9">
    <source>
        <dbReference type="WBParaSite" id="SPAL_0000879900.1"/>
    </source>
</evidence>
<dbReference type="GO" id="GO:0005576">
    <property type="term" value="C:extracellular region"/>
    <property type="evidence" value="ECO:0007669"/>
    <property type="project" value="TreeGrafter"/>
</dbReference>
<evidence type="ECO:0000313" key="8">
    <source>
        <dbReference type="Proteomes" id="UP000046392"/>
    </source>
</evidence>
<comment type="function">
    <text evidence="7">Putative phospholipase.</text>
</comment>
<dbReference type="AlphaFoldDB" id="A0A0N5BSF6"/>
<dbReference type="PANTHER" id="PTHR12370:SF8">
    <property type="entry name" value="PHOSPHOLIPASE B-LIKE 3-RELATED"/>
    <property type="match status" value="1"/>
</dbReference>
<dbReference type="InterPro" id="IPR007000">
    <property type="entry name" value="PLipase_B-like"/>
</dbReference>
<organism evidence="8 9">
    <name type="scientific">Strongyloides papillosus</name>
    <name type="common">Intestinal threadworm</name>
    <dbReference type="NCBI Taxonomy" id="174720"/>
    <lineage>
        <taxon>Eukaryota</taxon>
        <taxon>Metazoa</taxon>
        <taxon>Ecdysozoa</taxon>
        <taxon>Nematoda</taxon>
        <taxon>Chromadorea</taxon>
        <taxon>Rhabditida</taxon>
        <taxon>Tylenchina</taxon>
        <taxon>Panagrolaimomorpha</taxon>
        <taxon>Strongyloidoidea</taxon>
        <taxon>Strongyloididae</taxon>
        <taxon>Strongyloides</taxon>
    </lineage>
</organism>
<dbReference type="EC" id="3.1.1.-" evidence="7"/>
<evidence type="ECO:0000256" key="3">
    <source>
        <dbReference type="ARBA" id="ARBA00022801"/>
    </source>
</evidence>
<dbReference type="Pfam" id="PF04916">
    <property type="entry name" value="Phospholip_B"/>
    <property type="match status" value="1"/>
</dbReference>
<dbReference type="GO" id="GO:0009395">
    <property type="term" value="P:phospholipid catabolic process"/>
    <property type="evidence" value="ECO:0007669"/>
    <property type="project" value="TreeGrafter"/>
</dbReference>
<name>A0A0N5BSF6_STREA</name>
<dbReference type="STRING" id="174720.A0A0N5BSF6"/>
<keyword evidence="2 7" id="KW-0732">Signal</keyword>
<dbReference type="Proteomes" id="UP000046392">
    <property type="component" value="Unplaced"/>
</dbReference>
<evidence type="ECO:0000256" key="1">
    <source>
        <dbReference type="ARBA" id="ARBA00007835"/>
    </source>
</evidence>
<feature type="signal peptide" evidence="7">
    <location>
        <begin position="1"/>
        <end position="35"/>
    </location>
</feature>
<keyword evidence="3 7" id="KW-0378">Hydrolase</keyword>
<proteinExistence type="inferred from homology"/>
<evidence type="ECO:0000256" key="2">
    <source>
        <dbReference type="ARBA" id="ARBA00022729"/>
    </source>
</evidence>
<evidence type="ECO:0000256" key="4">
    <source>
        <dbReference type="ARBA" id="ARBA00022963"/>
    </source>
</evidence>
<keyword evidence="4 7" id="KW-0442">Lipid degradation</keyword>
<evidence type="ECO:0000256" key="7">
    <source>
        <dbReference type="RuleBase" id="RU364138"/>
    </source>
</evidence>